<comment type="caution">
    <text evidence="1">The sequence shown here is derived from an EMBL/GenBank/DDBJ whole genome shotgun (WGS) entry which is preliminary data.</text>
</comment>
<sequence length="109" mass="12307">MKTSEHSKISILAMNLAETINSNTTDRRSTSYQPRPLHTIYLKIVNLKTPQDQKDVEQAGISVKGVISVNANIQTHHATFYCTSNDLKKKIIHALRVKGFQIQDDTNDK</sequence>
<evidence type="ECO:0000313" key="1">
    <source>
        <dbReference type="EMBL" id="ETO36791.1"/>
    </source>
</evidence>
<protein>
    <recommendedName>
        <fullName evidence="3">HMA domain-containing protein</fullName>
    </recommendedName>
</protein>
<name>X6PF14_RETFI</name>
<keyword evidence="2" id="KW-1185">Reference proteome</keyword>
<proteinExistence type="predicted"/>
<feature type="non-terminal residue" evidence="1">
    <location>
        <position position="109"/>
    </location>
</feature>
<dbReference type="AlphaFoldDB" id="X6PF14"/>
<dbReference type="Proteomes" id="UP000023152">
    <property type="component" value="Unassembled WGS sequence"/>
</dbReference>
<gene>
    <name evidence="1" type="ORF">RFI_00273</name>
</gene>
<organism evidence="1 2">
    <name type="scientific">Reticulomyxa filosa</name>
    <dbReference type="NCBI Taxonomy" id="46433"/>
    <lineage>
        <taxon>Eukaryota</taxon>
        <taxon>Sar</taxon>
        <taxon>Rhizaria</taxon>
        <taxon>Retaria</taxon>
        <taxon>Foraminifera</taxon>
        <taxon>Monothalamids</taxon>
        <taxon>Reticulomyxidae</taxon>
        <taxon>Reticulomyxa</taxon>
    </lineage>
</organism>
<dbReference type="EMBL" id="ASPP01000288">
    <property type="protein sequence ID" value="ETO36791.1"/>
    <property type="molecule type" value="Genomic_DNA"/>
</dbReference>
<evidence type="ECO:0000313" key="2">
    <source>
        <dbReference type="Proteomes" id="UP000023152"/>
    </source>
</evidence>
<evidence type="ECO:0008006" key="3">
    <source>
        <dbReference type="Google" id="ProtNLM"/>
    </source>
</evidence>
<accession>X6PF14</accession>
<reference evidence="1 2" key="1">
    <citation type="journal article" date="2013" name="Curr. Biol.">
        <title>The Genome of the Foraminiferan Reticulomyxa filosa.</title>
        <authorList>
            <person name="Glockner G."/>
            <person name="Hulsmann N."/>
            <person name="Schleicher M."/>
            <person name="Noegel A.A."/>
            <person name="Eichinger L."/>
            <person name="Gallinger C."/>
            <person name="Pawlowski J."/>
            <person name="Sierra R."/>
            <person name="Euteneuer U."/>
            <person name="Pillet L."/>
            <person name="Moustafa A."/>
            <person name="Platzer M."/>
            <person name="Groth M."/>
            <person name="Szafranski K."/>
            <person name="Schliwa M."/>
        </authorList>
    </citation>
    <scope>NUCLEOTIDE SEQUENCE [LARGE SCALE GENOMIC DNA]</scope>
</reference>